<evidence type="ECO:0000313" key="3">
    <source>
        <dbReference type="EMBL" id="QKZ03315.1"/>
    </source>
</evidence>
<dbReference type="GO" id="GO:0016491">
    <property type="term" value="F:oxidoreductase activity"/>
    <property type="evidence" value="ECO:0007669"/>
    <property type="project" value="UniProtKB-KW"/>
</dbReference>
<gene>
    <name evidence="3" type="ORF">HWQ56_05755</name>
</gene>
<proteinExistence type="predicted"/>
<evidence type="ECO:0000259" key="2">
    <source>
        <dbReference type="Pfam" id="PF01266"/>
    </source>
</evidence>
<accession>A0A7D5D614</accession>
<dbReference type="SUPFAM" id="SSF51905">
    <property type="entry name" value="FAD/NAD(P)-binding domain"/>
    <property type="match status" value="1"/>
</dbReference>
<keyword evidence="1" id="KW-0560">Oxidoreductase</keyword>
<dbReference type="GO" id="GO:0005737">
    <property type="term" value="C:cytoplasm"/>
    <property type="evidence" value="ECO:0007669"/>
    <property type="project" value="TreeGrafter"/>
</dbReference>
<evidence type="ECO:0000256" key="1">
    <source>
        <dbReference type="ARBA" id="ARBA00023002"/>
    </source>
</evidence>
<dbReference type="InterPro" id="IPR036188">
    <property type="entry name" value="FAD/NAD-bd_sf"/>
</dbReference>
<protein>
    <submittedName>
        <fullName evidence="3">FAD-binding oxidoreductase</fullName>
    </submittedName>
</protein>
<dbReference type="RefSeq" id="WP_158154803.1">
    <property type="nucleotide sequence ID" value="NZ_CP056030.1"/>
</dbReference>
<reference evidence="3 4" key="1">
    <citation type="submission" date="2020-06" db="EMBL/GenBank/DDBJ databases">
        <title>Pseudomonas eucalypticola sp. nov., an endophyte of Eucalyptus dunnii leaves with biocontrol ability of eucalyptus leaf blight.</title>
        <authorList>
            <person name="Liu Y."/>
            <person name="Song Z."/>
            <person name="Zeng H."/>
            <person name="Lu M."/>
            <person name="Wang X."/>
            <person name="Lian X."/>
            <person name="Zhang Q."/>
        </authorList>
    </citation>
    <scope>NUCLEOTIDE SEQUENCE [LARGE SCALE GENOMIC DNA]</scope>
    <source>
        <strain evidence="3 4">NP-1</strain>
    </source>
</reference>
<dbReference type="PANTHER" id="PTHR13847">
    <property type="entry name" value="SARCOSINE DEHYDROGENASE-RELATED"/>
    <property type="match status" value="1"/>
</dbReference>
<dbReference type="Gene3D" id="3.30.9.10">
    <property type="entry name" value="D-Amino Acid Oxidase, subunit A, domain 2"/>
    <property type="match status" value="1"/>
</dbReference>
<name>A0A7D5D614_9PSED</name>
<organism evidence="3 4">
    <name type="scientific">Pseudomonas eucalypticola</name>
    <dbReference type="NCBI Taxonomy" id="2599595"/>
    <lineage>
        <taxon>Bacteria</taxon>
        <taxon>Pseudomonadati</taxon>
        <taxon>Pseudomonadota</taxon>
        <taxon>Gammaproteobacteria</taxon>
        <taxon>Pseudomonadales</taxon>
        <taxon>Pseudomonadaceae</taxon>
        <taxon>Pseudomonas</taxon>
    </lineage>
</organism>
<sequence length="427" mass="44659">MVDAALQALLDAPSAWQGSVPGGRGAGPLPAHSDMVVVGGGIGGLSAALHALRRGCSVTVLEAGELGAGASGRNSGFVVPVPARHGPDTLNALLGDAAGPYVRALQQAARQALSRGGPQVVRQGWLQPFAQPPLGSLRHLARQWQALGIDAECVEGQRLGALAGTRYYPEALLFKSGGGVDPFALLHQLADAVIALGGCIVEQCSALNTTVRGQGVTVHTPQGDIRAGRVLLAANAYGTGASQATRRPIGRIALGLGTFSCEDLPPETACLPFSDARKDMWFCRRLTGNRLMTGAFILPGAGGTAAAAGLMSRRLQALFGPGPWSPGQLWAGYVGVTRTGMPVVRQHGPRIIRWSGCNGRGIALSSLMAQRLVDHLMGEPMPTLPQATFNSALLVRWLAHSVIQRDRRRQKKAAMAQPSSFSREIIS</sequence>
<dbReference type="InterPro" id="IPR006076">
    <property type="entry name" value="FAD-dep_OxRdtase"/>
</dbReference>
<dbReference type="Proteomes" id="UP000509568">
    <property type="component" value="Chromosome"/>
</dbReference>
<dbReference type="Pfam" id="PF01266">
    <property type="entry name" value="DAO"/>
    <property type="match status" value="1"/>
</dbReference>
<dbReference type="Gene3D" id="3.50.50.60">
    <property type="entry name" value="FAD/NAD(P)-binding domain"/>
    <property type="match status" value="1"/>
</dbReference>
<dbReference type="EMBL" id="CP056030">
    <property type="protein sequence ID" value="QKZ03315.1"/>
    <property type="molecule type" value="Genomic_DNA"/>
</dbReference>
<keyword evidence="4" id="KW-1185">Reference proteome</keyword>
<dbReference type="KEGG" id="pez:HWQ56_05755"/>
<feature type="domain" description="FAD dependent oxidoreductase" evidence="2">
    <location>
        <begin position="34"/>
        <end position="374"/>
    </location>
</feature>
<dbReference type="AlphaFoldDB" id="A0A7D5D614"/>
<evidence type="ECO:0000313" key="4">
    <source>
        <dbReference type="Proteomes" id="UP000509568"/>
    </source>
</evidence>